<dbReference type="SUPFAM" id="SSF51445">
    <property type="entry name" value="(Trans)glycosidases"/>
    <property type="match status" value="1"/>
</dbReference>
<organism evidence="3 4">
    <name type="scientific">Gymnopilus junonius</name>
    <name type="common">Spectacular rustgill mushroom</name>
    <name type="synonym">Gymnopilus spectabilis subsp. junonius</name>
    <dbReference type="NCBI Taxonomy" id="109634"/>
    <lineage>
        <taxon>Eukaryota</taxon>
        <taxon>Fungi</taxon>
        <taxon>Dikarya</taxon>
        <taxon>Basidiomycota</taxon>
        <taxon>Agaricomycotina</taxon>
        <taxon>Agaricomycetes</taxon>
        <taxon>Agaricomycetidae</taxon>
        <taxon>Agaricales</taxon>
        <taxon>Agaricineae</taxon>
        <taxon>Hymenogastraceae</taxon>
        <taxon>Gymnopilus</taxon>
    </lineage>
</organism>
<dbReference type="InterPro" id="IPR024655">
    <property type="entry name" value="Asl1_glyco_hydro_catalytic"/>
</dbReference>
<keyword evidence="4" id="KW-1185">Reference proteome</keyword>
<dbReference type="PANTHER" id="PTHR34154:SF3">
    <property type="entry name" value="ALKALI-SENSITIVE LINKAGE PROTEIN 1"/>
    <property type="match status" value="1"/>
</dbReference>
<dbReference type="GO" id="GO:0009277">
    <property type="term" value="C:fungal-type cell wall"/>
    <property type="evidence" value="ECO:0007669"/>
    <property type="project" value="TreeGrafter"/>
</dbReference>
<evidence type="ECO:0000256" key="1">
    <source>
        <dbReference type="SAM" id="MobiDB-lite"/>
    </source>
</evidence>
<sequence length="274" mass="29570">SSSVVVHPTTHHTTPTPTPTHTAAPSPTPTPASSGGGKVGLGWANGDNPSLKNFVTSKVSAIYSWSPWKPAGSDALGLEFAPMLWGTKQIGDFTNLVKPGYARWALGFNEPDISGQSNLDPGYAASLWQQYLEPLKSHGYTLVSPAVTSGPGGKTWLQNFLGACQGCNVDEIAIHWYGTDPQAFISYVQGFHTTFGKNIWVTEFACQSFVSSVPQCSKEQVQNFMDTVTGWMDSTPYVSKYFAFGVMTNMQGVNTLNQLMGTDGQPTPLGWDYL</sequence>
<accession>A0A9P5P4B6</accession>
<dbReference type="EMBL" id="JADNYJ010000001">
    <property type="protein sequence ID" value="KAF8914104.1"/>
    <property type="molecule type" value="Genomic_DNA"/>
</dbReference>
<dbReference type="GO" id="GO:0071966">
    <property type="term" value="P:fungal-type cell wall polysaccharide metabolic process"/>
    <property type="evidence" value="ECO:0007669"/>
    <property type="project" value="TreeGrafter"/>
</dbReference>
<feature type="compositionally biased region" description="Low complexity" evidence="1">
    <location>
        <begin position="1"/>
        <end position="25"/>
    </location>
</feature>
<dbReference type="InterPro" id="IPR017853">
    <property type="entry name" value="GH"/>
</dbReference>
<dbReference type="InterPro" id="IPR053183">
    <property type="entry name" value="ASL1"/>
</dbReference>
<proteinExistence type="predicted"/>
<comment type="caution">
    <text evidence="3">The sequence shown here is derived from an EMBL/GenBank/DDBJ whole genome shotgun (WGS) entry which is preliminary data.</text>
</comment>
<feature type="non-terminal residue" evidence="3">
    <location>
        <position position="274"/>
    </location>
</feature>
<evidence type="ECO:0000313" key="4">
    <source>
        <dbReference type="Proteomes" id="UP000724874"/>
    </source>
</evidence>
<gene>
    <name evidence="3" type="ORF">CPB84DRAFT_1627798</name>
</gene>
<name>A0A9P5P4B6_GYMJU</name>
<dbReference type="Proteomes" id="UP000724874">
    <property type="component" value="Unassembled WGS sequence"/>
</dbReference>
<feature type="non-terminal residue" evidence="3">
    <location>
        <position position="1"/>
    </location>
</feature>
<reference evidence="3" key="1">
    <citation type="submission" date="2020-11" db="EMBL/GenBank/DDBJ databases">
        <authorList>
            <consortium name="DOE Joint Genome Institute"/>
            <person name="Ahrendt S."/>
            <person name="Riley R."/>
            <person name="Andreopoulos W."/>
            <person name="LaButti K."/>
            <person name="Pangilinan J."/>
            <person name="Ruiz-duenas F.J."/>
            <person name="Barrasa J.M."/>
            <person name="Sanchez-Garcia M."/>
            <person name="Camarero S."/>
            <person name="Miyauchi S."/>
            <person name="Serrano A."/>
            <person name="Linde D."/>
            <person name="Babiker R."/>
            <person name="Drula E."/>
            <person name="Ayuso-Fernandez I."/>
            <person name="Pacheco R."/>
            <person name="Padilla G."/>
            <person name="Ferreira P."/>
            <person name="Barriuso J."/>
            <person name="Kellner H."/>
            <person name="Castanera R."/>
            <person name="Alfaro M."/>
            <person name="Ramirez L."/>
            <person name="Pisabarro A.G."/>
            <person name="Kuo A."/>
            <person name="Tritt A."/>
            <person name="Lipzen A."/>
            <person name="He G."/>
            <person name="Yan M."/>
            <person name="Ng V."/>
            <person name="Cullen D."/>
            <person name="Martin F."/>
            <person name="Rosso M.-N."/>
            <person name="Henrissat B."/>
            <person name="Hibbett D."/>
            <person name="Martinez A.T."/>
            <person name="Grigoriev I.V."/>
        </authorList>
    </citation>
    <scope>NUCLEOTIDE SEQUENCE</scope>
    <source>
        <strain evidence="3">AH 44721</strain>
    </source>
</reference>
<dbReference type="AlphaFoldDB" id="A0A9P5P4B6"/>
<protein>
    <recommendedName>
        <fullName evidence="2">Asl1-like glycosyl hydrolase catalytic domain-containing protein</fullName>
    </recommendedName>
</protein>
<evidence type="ECO:0000313" key="3">
    <source>
        <dbReference type="EMBL" id="KAF8914104.1"/>
    </source>
</evidence>
<dbReference type="Gene3D" id="3.20.20.80">
    <property type="entry name" value="Glycosidases"/>
    <property type="match status" value="1"/>
</dbReference>
<dbReference type="Pfam" id="PF11790">
    <property type="entry name" value="Glyco_hydro_cc"/>
    <property type="match status" value="1"/>
</dbReference>
<evidence type="ECO:0000259" key="2">
    <source>
        <dbReference type="Pfam" id="PF11790"/>
    </source>
</evidence>
<dbReference type="PANTHER" id="PTHR34154">
    <property type="entry name" value="ALKALI-SENSITIVE LINKAGE PROTEIN 1"/>
    <property type="match status" value="1"/>
</dbReference>
<dbReference type="OrthoDB" id="5959761at2759"/>
<feature type="region of interest" description="Disordered" evidence="1">
    <location>
        <begin position="1"/>
        <end position="43"/>
    </location>
</feature>
<feature type="domain" description="Asl1-like glycosyl hydrolase catalytic" evidence="2">
    <location>
        <begin position="40"/>
        <end position="273"/>
    </location>
</feature>